<protein>
    <submittedName>
        <fullName evidence="1">Uncharacterized protein</fullName>
    </submittedName>
</protein>
<proteinExistence type="predicted"/>
<accession>A0ABT0U5W1</accession>
<dbReference type="Proteomes" id="UP001202961">
    <property type="component" value="Unassembled WGS sequence"/>
</dbReference>
<reference evidence="1 2" key="1">
    <citation type="journal article" date="2022" name="Syst. Appl. Microbiol.">
        <title>Rhodopirellula aestuarii sp. nov., a novel member of the genus Rhodopirellula isolated from brackish sediments collected in the Tagus River estuary, Portugal.</title>
        <authorList>
            <person name="Vitorino I.R."/>
            <person name="Klimek D."/>
            <person name="Calusinska M."/>
            <person name="Lobo-da-Cunha A."/>
            <person name="Vasconcelos V."/>
            <person name="Lage O.M."/>
        </authorList>
    </citation>
    <scope>NUCLEOTIDE SEQUENCE [LARGE SCALE GENOMIC DNA]</scope>
    <source>
        <strain evidence="1 2">ICT_H3.1</strain>
    </source>
</reference>
<dbReference type="EMBL" id="JAMQBK010000044">
    <property type="protein sequence ID" value="MCM2372319.1"/>
    <property type="molecule type" value="Genomic_DNA"/>
</dbReference>
<sequence length="46" mass="4930">MTIISKLNVCVLGAVTAVLLEYAGSRRRSDRPNSGASYDYLVAIAN</sequence>
<name>A0ABT0U5W1_9BACT</name>
<keyword evidence="2" id="KW-1185">Reference proteome</keyword>
<organism evidence="1 2">
    <name type="scientific">Aporhodopirellula aestuarii</name>
    <dbReference type="NCBI Taxonomy" id="2950107"/>
    <lineage>
        <taxon>Bacteria</taxon>
        <taxon>Pseudomonadati</taxon>
        <taxon>Planctomycetota</taxon>
        <taxon>Planctomycetia</taxon>
        <taxon>Pirellulales</taxon>
        <taxon>Pirellulaceae</taxon>
        <taxon>Aporhodopirellula</taxon>
    </lineage>
</organism>
<evidence type="ECO:0000313" key="2">
    <source>
        <dbReference type="Proteomes" id="UP001202961"/>
    </source>
</evidence>
<dbReference type="RefSeq" id="WP_250929954.1">
    <property type="nucleotide sequence ID" value="NZ_JAMQBK010000044.1"/>
</dbReference>
<evidence type="ECO:0000313" key="1">
    <source>
        <dbReference type="EMBL" id="MCM2372319.1"/>
    </source>
</evidence>
<gene>
    <name evidence="1" type="ORF">NB063_17060</name>
</gene>
<comment type="caution">
    <text evidence="1">The sequence shown here is derived from an EMBL/GenBank/DDBJ whole genome shotgun (WGS) entry which is preliminary data.</text>
</comment>